<dbReference type="CDD" id="cd06225">
    <property type="entry name" value="HAMP"/>
    <property type="match status" value="1"/>
</dbReference>
<evidence type="ECO:0000313" key="12">
    <source>
        <dbReference type="EMBL" id="PVY54818.1"/>
    </source>
</evidence>
<evidence type="ECO:0000256" key="5">
    <source>
        <dbReference type="ARBA" id="ARBA00022679"/>
    </source>
</evidence>
<dbReference type="Pfam" id="PF02518">
    <property type="entry name" value="HATPase_c"/>
    <property type="match status" value="1"/>
</dbReference>
<comment type="caution">
    <text evidence="12">The sequence shown here is derived from an EMBL/GenBank/DDBJ whole genome shotgun (WGS) entry which is preliminary data.</text>
</comment>
<dbReference type="InterPro" id="IPR003594">
    <property type="entry name" value="HATPase_dom"/>
</dbReference>
<comment type="catalytic activity">
    <reaction evidence="1">
        <text>ATP + protein L-histidine = ADP + protein N-phospho-L-histidine.</text>
        <dbReference type="EC" id="2.7.13.3"/>
    </reaction>
</comment>
<gene>
    <name evidence="12" type="ORF">C7373_105241</name>
</gene>
<keyword evidence="8 9" id="KW-0472">Membrane</keyword>
<dbReference type="SUPFAM" id="SSF47384">
    <property type="entry name" value="Homodimeric domain of signal transducing histidine kinase"/>
    <property type="match status" value="1"/>
</dbReference>
<dbReference type="CDD" id="cd00075">
    <property type="entry name" value="HATPase"/>
    <property type="match status" value="1"/>
</dbReference>
<evidence type="ECO:0000259" key="10">
    <source>
        <dbReference type="PROSITE" id="PS50109"/>
    </source>
</evidence>
<dbReference type="GO" id="GO:0016020">
    <property type="term" value="C:membrane"/>
    <property type="evidence" value="ECO:0007669"/>
    <property type="project" value="UniProtKB-SubCell"/>
</dbReference>
<dbReference type="PROSITE" id="PS50885">
    <property type="entry name" value="HAMP"/>
    <property type="match status" value="1"/>
</dbReference>
<dbReference type="InterPro" id="IPR003661">
    <property type="entry name" value="HisK_dim/P_dom"/>
</dbReference>
<evidence type="ECO:0000256" key="2">
    <source>
        <dbReference type="ARBA" id="ARBA00004370"/>
    </source>
</evidence>
<feature type="domain" description="Histidine kinase" evidence="10">
    <location>
        <begin position="275"/>
        <end position="491"/>
    </location>
</feature>
<dbReference type="Gene3D" id="6.10.340.10">
    <property type="match status" value="1"/>
</dbReference>
<evidence type="ECO:0000256" key="4">
    <source>
        <dbReference type="ARBA" id="ARBA00022553"/>
    </source>
</evidence>
<keyword evidence="9" id="KW-0812">Transmembrane</keyword>
<dbReference type="EMBL" id="QEKK01000005">
    <property type="protein sequence ID" value="PVY54818.1"/>
    <property type="molecule type" value="Genomic_DNA"/>
</dbReference>
<dbReference type="Pfam" id="PF00512">
    <property type="entry name" value="HisKA"/>
    <property type="match status" value="1"/>
</dbReference>
<dbReference type="FunFam" id="3.30.565.10:FF:000006">
    <property type="entry name" value="Sensor histidine kinase WalK"/>
    <property type="match status" value="1"/>
</dbReference>
<dbReference type="FunFam" id="1.10.287.130:FF:000001">
    <property type="entry name" value="Two-component sensor histidine kinase"/>
    <property type="match status" value="1"/>
</dbReference>
<dbReference type="InterPro" id="IPR004358">
    <property type="entry name" value="Sig_transdc_His_kin-like_C"/>
</dbReference>
<dbReference type="Gene3D" id="3.30.565.10">
    <property type="entry name" value="Histidine kinase-like ATPase, C-terminal domain"/>
    <property type="match status" value="1"/>
</dbReference>
<evidence type="ECO:0000256" key="1">
    <source>
        <dbReference type="ARBA" id="ARBA00000085"/>
    </source>
</evidence>
<dbReference type="PRINTS" id="PR00344">
    <property type="entry name" value="BCTRLSENSOR"/>
</dbReference>
<keyword evidence="4" id="KW-0597">Phosphoprotein</keyword>
<dbReference type="SUPFAM" id="SSF55874">
    <property type="entry name" value="ATPase domain of HSP90 chaperone/DNA topoisomerase II/histidine kinase"/>
    <property type="match status" value="1"/>
</dbReference>
<dbReference type="SMART" id="SM00388">
    <property type="entry name" value="HisKA"/>
    <property type="match status" value="1"/>
</dbReference>
<dbReference type="PANTHER" id="PTHR43711:SF28">
    <property type="entry name" value="SENSOR HISTIDINE KINASE YXDK"/>
    <property type="match status" value="1"/>
</dbReference>
<organism evidence="12 13">
    <name type="scientific">Intestinimonas butyriciproducens</name>
    <dbReference type="NCBI Taxonomy" id="1297617"/>
    <lineage>
        <taxon>Bacteria</taxon>
        <taxon>Bacillati</taxon>
        <taxon>Bacillota</taxon>
        <taxon>Clostridia</taxon>
        <taxon>Eubacteriales</taxon>
        <taxon>Intestinimonas</taxon>
    </lineage>
</organism>
<dbReference type="Gene3D" id="1.10.287.130">
    <property type="match status" value="1"/>
</dbReference>
<dbReference type="GO" id="GO:0000155">
    <property type="term" value="F:phosphorelay sensor kinase activity"/>
    <property type="evidence" value="ECO:0007669"/>
    <property type="project" value="InterPro"/>
</dbReference>
<feature type="transmembrane region" description="Helical" evidence="9">
    <location>
        <begin position="25"/>
        <end position="52"/>
    </location>
</feature>
<keyword evidence="7" id="KW-0902">Two-component regulatory system</keyword>
<dbReference type="OrthoDB" id="9813151at2"/>
<reference evidence="12 13" key="1">
    <citation type="submission" date="2018-04" db="EMBL/GenBank/DDBJ databases">
        <title>Genomic Encyclopedia of Type Strains, Phase IV (KMG-IV): sequencing the most valuable type-strain genomes for metagenomic binning, comparative biology and taxonomic classification.</title>
        <authorList>
            <person name="Goeker M."/>
        </authorList>
    </citation>
    <scope>NUCLEOTIDE SEQUENCE [LARGE SCALE GENOMIC DNA]</scope>
    <source>
        <strain evidence="12 13">DSM 26588</strain>
    </source>
</reference>
<sequence>MPSKQSQKPRGRVKSSIVLRLNLRLFLRLLGIYVFMDLLLLLLTGGGVLLWADRQCADVSALVEERGVPSAEATVWMAAGDYTVSALTEPPDRAGFLLNGAYFNLGSLRDDPLSGSLRTLDLGAAPFFFGPWTSHPGRDVTYTVALPNNGEPYAITLDLEHQVTLAVFAGRVLLICQLVSLLCNLFKNAGTIRRTLKPIQELAAAATRLGNASSMSPEELSALAGRLDEINATHLDKRIPVSGTQKELKTLAQAINAMLDRINEAYRSQMRFVSDASHELRTPISVIQGYANLLDRWGKDDPDTMQEAIDAIRSEADAMKELVEQLLFLARGDNDSMRIDQTDFDLTEVAAQVLKETEMIDQTHLFSAQWSTGPVPVHADLGLIKQCLRVLVDNSIKYTPAGGRITLRVEADESLARLSVQDEGQGIDAESLPHIFDRFFRTDQSRARQTGGTGLGLAIAKWIVERHGGWFEVLSREGIGTRMTMVLPLARLAEED</sequence>
<comment type="subcellular location">
    <subcellularLocation>
        <location evidence="2">Membrane</location>
    </subcellularLocation>
</comment>
<evidence type="ECO:0000256" key="9">
    <source>
        <dbReference type="SAM" id="Phobius"/>
    </source>
</evidence>
<evidence type="ECO:0000256" key="7">
    <source>
        <dbReference type="ARBA" id="ARBA00023012"/>
    </source>
</evidence>
<feature type="domain" description="HAMP" evidence="11">
    <location>
        <begin position="193"/>
        <end position="267"/>
    </location>
</feature>
<keyword evidence="5" id="KW-0808">Transferase</keyword>
<evidence type="ECO:0000256" key="6">
    <source>
        <dbReference type="ARBA" id="ARBA00022777"/>
    </source>
</evidence>
<dbReference type="CDD" id="cd00082">
    <property type="entry name" value="HisKA"/>
    <property type="match status" value="1"/>
</dbReference>
<dbReference type="InterPro" id="IPR050736">
    <property type="entry name" value="Sensor_HK_Regulatory"/>
</dbReference>
<name>A0A2U1C1N0_9FIRM</name>
<dbReference type="SMART" id="SM00387">
    <property type="entry name" value="HATPase_c"/>
    <property type="match status" value="1"/>
</dbReference>
<dbReference type="PROSITE" id="PS50109">
    <property type="entry name" value="HIS_KIN"/>
    <property type="match status" value="1"/>
</dbReference>
<keyword evidence="9" id="KW-1133">Transmembrane helix</keyword>
<dbReference type="AlphaFoldDB" id="A0A2U1C1N0"/>
<dbReference type="GeneID" id="93230234"/>
<dbReference type="SMART" id="SM00304">
    <property type="entry name" value="HAMP"/>
    <property type="match status" value="1"/>
</dbReference>
<dbReference type="InterPro" id="IPR036097">
    <property type="entry name" value="HisK_dim/P_sf"/>
</dbReference>
<accession>A0A2U1C1N0</accession>
<keyword evidence="6" id="KW-0418">Kinase</keyword>
<evidence type="ECO:0000256" key="3">
    <source>
        <dbReference type="ARBA" id="ARBA00012438"/>
    </source>
</evidence>
<evidence type="ECO:0000259" key="11">
    <source>
        <dbReference type="PROSITE" id="PS50885"/>
    </source>
</evidence>
<dbReference type="EC" id="2.7.13.3" evidence="3"/>
<evidence type="ECO:0000256" key="8">
    <source>
        <dbReference type="ARBA" id="ARBA00023136"/>
    </source>
</evidence>
<dbReference type="RefSeq" id="WP_116722190.1">
    <property type="nucleotide sequence ID" value="NZ_CAMREZ010000019.1"/>
</dbReference>
<dbReference type="InterPro" id="IPR003660">
    <property type="entry name" value="HAMP_dom"/>
</dbReference>
<dbReference type="InterPro" id="IPR005467">
    <property type="entry name" value="His_kinase_dom"/>
</dbReference>
<dbReference type="InterPro" id="IPR036890">
    <property type="entry name" value="HATPase_C_sf"/>
</dbReference>
<protein>
    <recommendedName>
        <fullName evidence="3">histidine kinase</fullName>
        <ecNumber evidence="3">2.7.13.3</ecNumber>
    </recommendedName>
</protein>
<dbReference type="PANTHER" id="PTHR43711">
    <property type="entry name" value="TWO-COMPONENT HISTIDINE KINASE"/>
    <property type="match status" value="1"/>
</dbReference>
<dbReference type="Pfam" id="PF00672">
    <property type="entry name" value="HAMP"/>
    <property type="match status" value="1"/>
</dbReference>
<proteinExistence type="predicted"/>
<dbReference type="Proteomes" id="UP000245778">
    <property type="component" value="Unassembled WGS sequence"/>
</dbReference>
<evidence type="ECO:0000313" key="13">
    <source>
        <dbReference type="Proteomes" id="UP000245778"/>
    </source>
</evidence>